<dbReference type="EMBL" id="CP004044">
    <property type="protein sequence ID" value="AGC68900.1"/>
    <property type="molecule type" value="Genomic_DNA"/>
</dbReference>
<dbReference type="Proteomes" id="UP000011220">
    <property type="component" value="Chromosome"/>
</dbReference>
<keyword evidence="2" id="KW-1185">Reference proteome</keyword>
<dbReference type="AlphaFoldDB" id="L7VL59"/>
<dbReference type="PATRIC" id="fig|1121335.3.peg.1923"/>
<reference evidence="1 2" key="1">
    <citation type="journal article" date="2013" name="Genome Announc.">
        <title>Complete genome sequence of Clostridium stercorarium subsp. stercorarium strain DSM 8532, a thermophilic degrader of plant cell wall fibers.</title>
        <authorList>
            <person name="Poehlein A."/>
            <person name="Zverlov V.V."/>
            <person name="Daniel R."/>
            <person name="Schwarz W.H."/>
            <person name="Liebl W."/>
        </authorList>
    </citation>
    <scope>NUCLEOTIDE SEQUENCE [LARGE SCALE GENOMIC DNA]</scope>
    <source>
        <strain evidence="2">ATCC 35414 / DSM 8532 / NCIMB 11754</strain>
    </source>
</reference>
<organism evidence="1 2">
    <name type="scientific">Thermoclostridium stercorarium (strain ATCC 35414 / DSM 8532 / NCIMB 11754)</name>
    <name type="common">Clostridium stercorarium</name>
    <dbReference type="NCBI Taxonomy" id="1121335"/>
    <lineage>
        <taxon>Bacteria</taxon>
        <taxon>Bacillati</taxon>
        <taxon>Bacillota</taxon>
        <taxon>Clostridia</taxon>
        <taxon>Eubacteriales</taxon>
        <taxon>Oscillospiraceae</taxon>
        <taxon>Thermoclostridium</taxon>
    </lineage>
</organism>
<proteinExistence type="predicted"/>
<gene>
    <name evidence="1" type="ordered locus">Cst_c19230</name>
</gene>
<dbReference type="KEGG" id="css:Cst_c19230"/>
<protein>
    <submittedName>
        <fullName evidence="1">Uncharacterized protein</fullName>
    </submittedName>
</protein>
<name>L7VL59_THES1</name>
<evidence type="ECO:0000313" key="1">
    <source>
        <dbReference type="EMBL" id="AGC68900.1"/>
    </source>
</evidence>
<evidence type="ECO:0000313" key="2">
    <source>
        <dbReference type="Proteomes" id="UP000011220"/>
    </source>
</evidence>
<sequence>MVYPKFIGKSILLLFSSAFRLKFFRRKKSYYVLNATPNAQI</sequence>
<accession>L7VL59</accession>